<dbReference type="PANTHER" id="PTHR30576:SF0">
    <property type="entry name" value="UNDECAPRENYL-PHOSPHATE N-ACETYLGALACTOSAMINYL 1-PHOSPHATE TRANSFERASE-RELATED"/>
    <property type="match status" value="1"/>
</dbReference>
<sequence>MLNFWYRVIDFFVPLASLYFCYIIFLNHVLPESILWLGLMVSGLFLFTTQLLGGYSKYDNRTIARKLEVVLKGWIFVLLALVLIAFLVGQLNSLSRTVFIVWAFIVPLIVIALKVFINRVFILRINKPFQWLLVGEKYEFNHFEQMALSKQKIVTVHICHNDIGVLNQFVKENSVTGIVLNVKEPASNELVRVLTRFDLEGISLYSMNHFFESFLRKSFIPYDLIGVDYLDNVRRLSGSQYFLKRFIDTSVSSTLLLITLPVMAYSVYKIKRESPGSIFFKQSRVGQDAKCFEVIKFRSMHENSHFNPYTQENDSRVFPYGEFMRKSRVDELPQLWSVLKGDMHLCGPRTEWDILVDNYEKEIPFYHERHLIKPGITGWAQVMYPYGANTEDARQKLMYDLYYIKNWSIWLEMEVLIRTVMVVLGKRGV</sequence>
<dbReference type="Pfam" id="PF02397">
    <property type="entry name" value="Bac_transf"/>
    <property type="match status" value="1"/>
</dbReference>
<dbReference type="PANTHER" id="PTHR30576">
    <property type="entry name" value="COLANIC BIOSYNTHESIS UDP-GLUCOSE LIPID CARRIER TRANSFERASE"/>
    <property type="match status" value="1"/>
</dbReference>
<feature type="transmembrane region" description="Helical" evidence="7">
    <location>
        <begin position="36"/>
        <end position="55"/>
    </location>
</feature>
<protein>
    <recommendedName>
        <fullName evidence="8">Bacterial sugar transferase domain-containing protein</fullName>
    </recommendedName>
</protein>
<evidence type="ECO:0000256" key="1">
    <source>
        <dbReference type="ARBA" id="ARBA00004141"/>
    </source>
</evidence>
<feature type="transmembrane region" description="Helical" evidence="7">
    <location>
        <begin position="99"/>
        <end position="117"/>
    </location>
</feature>
<gene>
    <name evidence="9" type="ORF">EI16_10985</name>
</gene>
<comment type="subcellular location">
    <subcellularLocation>
        <location evidence="1">Membrane</location>
        <topology evidence="1">Multi-pass membrane protein</topology>
    </subcellularLocation>
</comment>
<organism evidence="9 10">
    <name type="scientific">Hydrogenovibrio marinus</name>
    <dbReference type="NCBI Taxonomy" id="28885"/>
    <lineage>
        <taxon>Bacteria</taxon>
        <taxon>Pseudomonadati</taxon>
        <taxon>Pseudomonadota</taxon>
        <taxon>Gammaproteobacteria</taxon>
        <taxon>Thiotrichales</taxon>
        <taxon>Piscirickettsiaceae</taxon>
        <taxon>Hydrogenovibrio</taxon>
    </lineage>
</organism>
<dbReference type="InterPro" id="IPR003362">
    <property type="entry name" value="Bact_transf"/>
</dbReference>
<keyword evidence="4 7" id="KW-0812">Transmembrane</keyword>
<keyword evidence="6 7" id="KW-0472">Membrane</keyword>
<feature type="transmembrane region" description="Helical" evidence="7">
    <location>
        <begin position="67"/>
        <end position="87"/>
    </location>
</feature>
<keyword evidence="10" id="KW-1185">Reference proteome</keyword>
<feature type="transmembrane region" description="Helical" evidence="7">
    <location>
        <begin position="12"/>
        <end position="30"/>
    </location>
</feature>
<evidence type="ECO:0000313" key="9">
    <source>
        <dbReference type="EMBL" id="KDN96760.1"/>
    </source>
</evidence>
<evidence type="ECO:0000256" key="4">
    <source>
        <dbReference type="ARBA" id="ARBA00022692"/>
    </source>
</evidence>
<dbReference type="RefSeq" id="WP_051623173.1">
    <property type="nucleotide sequence ID" value="NZ_AP020335.1"/>
</dbReference>
<evidence type="ECO:0000256" key="3">
    <source>
        <dbReference type="ARBA" id="ARBA00022679"/>
    </source>
</evidence>
<comment type="similarity">
    <text evidence="2">Belongs to the bacterial sugar transferase family.</text>
</comment>
<evidence type="ECO:0000313" key="10">
    <source>
        <dbReference type="Proteomes" id="UP000027341"/>
    </source>
</evidence>
<evidence type="ECO:0000256" key="6">
    <source>
        <dbReference type="ARBA" id="ARBA00023136"/>
    </source>
</evidence>
<name>A0A067A342_HYDMR</name>
<reference evidence="9 10" key="1">
    <citation type="submission" date="2014-04" db="EMBL/GenBank/DDBJ databases">
        <title>Draft genome sequence of Hydrogenovibrio marinus MH-110, a model organism for aerobic H2 metabolism.</title>
        <authorList>
            <person name="Cha H.J."/>
            <person name="Jo B.H."/>
            <person name="Hwang B.H."/>
        </authorList>
    </citation>
    <scope>NUCLEOTIDE SEQUENCE [LARGE SCALE GENOMIC DNA]</scope>
    <source>
        <strain evidence="9 10">MH-110</strain>
    </source>
</reference>
<dbReference type="GO" id="GO:0016780">
    <property type="term" value="F:phosphotransferase activity, for other substituted phosphate groups"/>
    <property type="evidence" value="ECO:0007669"/>
    <property type="project" value="TreeGrafter"/>
</dbReference>
<evidence type="ECO:0000256" key="7">
    <source>
        <dbReference type="SAM" id="Phobius"/>
    </source>
</evidence>
<dbReference type="EMBL" id="JMIU01000001">
    <property type="protein sequence ID" value="KDN96760.1"/>
    <property type="molecule type" value="Genomic_DNA"/>
</dbReference>
<dbReference type="GO" id="GO:0016020">
    <property type="term" value="C:membrane"/>
    <property type="evidence" value="ECO:0007669"/>
    <property type="project" value="UniProtKB-SubCell"/>
</dbReference>
<keyword evidence="3" id="KW-0808">Transferase</keyword>
<accession>A0A067A342</accession>
<dbReference type="NCBIfam" id="TIGR03025">
    <property type="entry name" value="EPS_sugtrans"/>
    <property type="match status" value="1"/>
</dbReference>
<dbReference type="Pfam" id="PF13727">
    <property type="entry name" value="CoA_binding_3"/>
    <property type="match status" value="1"/>
</dbReference>
<evidence type="ECO:0000256" key="2">
    <source>
        <dbReference type="ARBA" id="ARBA00006464"/>
    </source>
</evidence>
<comment type="caution">
    <text evidence="9">The sequence shown here is derived from an EMBL/GenBank/DDBJ whole genome shotgun (WGS) entry which is preliminary data.</text>
</comment>
<proteinExistence type="inferred from homology"/>
<evidence type="ECO:0000256" key="5">
    <source>
        <dbReference type="ARBA" id="ARBA00022989"/>
    </source>
</evidence>
<dbReference type="Proteomes" id="UP000027341">
    <property type="component" value="Unassembled WGS sequence"/>
</dbReference>
<keyword evidence="5 7" id="KW-1133">Transmembrane helix</keyword>
<dbReference type="STRING" id="28885.EI16_10985"/>
<evidence type="ECO:0000259" key="8">
    <source>
        <dbReference type="Pfam" id="PF02397"/>
    </source>
</evidence>
<feature type="domain" description="Bacterial sugar transferase" evidence="8">
    <location>
        <begin position="244"/>
        <end position="424"/>
    </location>
</feature>
<dbReference type="AlphaFoldDB" id="A0A067A342"/>
<dbReference type="InterPro" id="IPR017475">
    <property type="entry name" value="EPS_sugar_tfrase"/>
</dbReference>